<sequence length="60" mass="6188">MNLISVVKGILLVLILLVLMACVLPSQAPLGRLGGGGPLSWLLIGHSVERAGSEHVITAC</sequence>
<evidence type="ECO:0000313" key="2">
    <source>
        <dbReference type="Proteomes" id="UP000248188"/>
    </source>
</evidence>
<accession>A0A9Q6IHB9</accession>
<gene>
    <name evidence="1" type="ORF">DMX08_13185</name>
</gene>
<organism evidence="1 2">
    <name type="scientific">Pseudomonas protegens</name>
    <dbReference type="NCBI Taxonomy" id="380021"/>
    <lineage>
        <taxon>Bacteria</taxon>
        <taxon>Pseudomonadati</taxon>
        <taxon>Pseudomonadota</taxon>
        <taxon>Gammaproteobacteria</taxon>
        <taxon>Pseudomonadales</taxon>
        <taxon>Pseudomonadaceae</taxon>
        <taxon>Pseudomonas</taxon>
    </lineage>
</organism>
<dbReference type="AlphaFoldDB" id="A0A9Q6IHB9"/>
<protein>
    <submittedName>
        <fullName evidence="1">Uncharacterized protein</fullName>
    </submittedName>
</protein>
<proteinExistence type="predicted"/>
<reference evidence="1 2" key="1">
    <citation type="submission" date="2018-06" db="EMBL/GenBank/DDBJ databases">
        <title>Pseudomonas diversity within urban Lake Michigan freshwaters.</title>
        <authorList>
            <person name="Batrich M."/>
            <person name="Hatzopoulos T."/>
            <person name="Putonti C."/>
        </authorList>
    </citation>
    <scope>NUCLEOTIDE SEQUENCE [LARGE SCALE GENOMIC DNA]</scope>
    <source>
        <strain evidence="1 2">MB-090624</strain>
    </source>
</reference>
<comment type="caution">
    <text evidence="1">The sequence shown here is derived from an EMBL/GenBank/DDBJ whole genome shotgun (WGS) entry which is preliminary data.</text>
</comment>
<name>A0A9Q6IHB9_9PSED</name>
<evidence type="ECO:0000313" key="1">
    <source>
        <dbReference type="EMBL" id="PYC37246.1"/>
    </source>
</evidence>
<dbReference type="Proteomes" id="UP000248188">
    <property type="component" value="Unassembled WGS sequence"/>
</dbReference>
<dbReference type="EMBL" id="QJRN01000007">
    <property type="protein sequence ID" value="PYC37246.1"/>
    <property type="molecule type" value="Genomic_DNA"/>
</dbReference>